<feature type="compositionally biased region" description="Basic and acidic residues" evidence="11">
    <location>
        <begin position="308"/>
        <end position="329"/>
    </location>
</feature>
<dbReference type="InterPro" id="IPR050257">
    <property type="entry name" value="eL8/uL1-like"/>
</dbReference>
<dbReference type="FunFam" id="3.40.50.790:FF:000004">
    <property type="entry name" value="Ribosomal L1 domain-containing 1-like 1"/>
    <property type="match status" value="1"/>
</dbReference>
<dbReference type="AlphaFoldDB" id="A0A3B3QKK8"/>
<evidence type="ECO:0000256" key="2">
    <source>
        <dbReference type="ARBA" id="ARBA00022499"/>
    </source>
</evidence>
<evidence type="ECO:0000256" key="5">
    <source>
        <dbReference type="ARBA" id="ARBA00022990"/>
    </source>
</evidence>
<dbReference type="SUPFAM" id="SSF56808">
    <property type="entry name" value="Ribosomal protein L1"/>
    <property type="match status" value="1"/>
</dbReference>
<dbReference type="CTD" id="26156"/>
<keyword evidence="6" id="KW-0175">Coiled coil</keyword>
<comment type="similarity">
    <text evidence="9">Belongs to the universal ribosomal protein uL1 family. Highly divergent.</text>
</comment>
<dbReference type="InterPro" id="IPR016095">
    <property type="entry name" value="Ribosomal_uL1_3-a/b-sand"/>
</dbReference>
<feature type="compositionally biased region" description="Basic residues" evidence="11">
    <location>
        <begin position="265"/>
        <end position="277"/>
    </location>
</feature>
<evidence type="ECO:0000256" key="7">
    <source>
        <dbReference type="ARBA" id="ARBA00023242"/>
    </source>
</evidence>
<dbReference type="GO" id="GO:0003723">
    <property type="term" value="F:RNA binding"/>
    <property type="evidence" value="ECO:0007669"/>
    <property type="project" value="InterPro"/>
</dbReference>
<evidence type="ECO:0000256" key="11">
    <source>
        <dbReference type="SAM" id="MobiDB-lite"/>
    </source>
</evidence>
<dbReference type="OrthoDB" id="10251727at2759"/>
<dbReference type="Pfam" id="PF00687">
    <property type="entry name" value="Ribosomal_L1"/>
    <property type="match status" value="1"/>
</dbReference>
<dbReference type="Gene3D" id="3.40.50.790">
    <property type="match status" value="1"/>
</dbReference>
<evidence type="ECO:0000313" key="12">
    <source>
        <dbReference type="Ensembl" id="ENSPKIP00000006384.1"/>
    </source>
</evidence>
<evidence type="ECO:0000256" key="9">
    <source>
        <dbReference type="ARBA" id="ARBA00061550"/>
    </source>
</evidence>
<dbReference type="InterPro" id="IPR028364">
    <property type="entry name" value="Ribosomal_uL1/biogenesis"/>
</dbReference>
<dbReference type="KEGG" id="pki:111848627"/>
<keyword evidence="7" id="KW-0539">Nucleus</keyword>
<dbReference type="GO" id="GO:0005730">
    <property type="term" value="C:nucleolus"/>
    <property type="evidence" value="ECO:0007669"/>
    <property type="project" value="UniProtKB-SubCell"/>
</dbReference>
<keyword evidence="2" id="KW-1017">Isopeptide bond</keyword>
<dbReference type="CDD" id="cd00403">
    <property type="entry name" value="Ribosomal_L1"/>
    <property type="match status" value="1"/>
</dbReference>
<keyword evidence="5" id="KW-0007">Acetylation</keyword>
<comment type="function">
    <text evidence="8">Regulates cellular senescence through inhibition of PTEN translation. Acts as a pro-apoptotic regulator in response to DNA damage.</text>
</comment>
<accession>A0A3B3QKK8</accession>
<dbReference type="Gene3D" id="3.30.190.20">
    <property type="match status" value="1"/>
</dbReference>
<feature type="region of interest" description="Disordered" evidence="11">
    <location>
        <begin position="259"/>
        <end position="376"/>
    </location>
</feature>
<keyword evidence="13" id="KW-1185">Reference proteome</keyword>
<dbReference type="PANTHER" id="PTHR23105">
    <property type="entry name" value="RIBOSOMAL PROTEIN L7AE FAMILY MEMBER"/>
    <property type="match status" value="1"/>
</dbReference>
<name>A0A3B3QKK8_9TELE</name>
<comment type="subcellular location">
    <subcellularLocation>
        <location evidence="1">Nucleus</location>
        <location evidence="1">Nucleolus</location>
    </subcellularLocation>
</comment>
<organism evidence="12 13">
    <name type="scientific">Paramormyrops kingsleyae</name>
    <dbReference type="NCBI Taxonomy" id="1676925"/>
    <lineage>
        <taxon>Eukaryota</taxon>
        <taxon>Metazoa</taxon>
        <taxon>Chordata</taxon>
        <taxon>Craniata</taxon>
        <taxon>Vertebrata</taxon>
        <taxon>Euteleostomi</taxon>
        <taxon>Actinopterygii</taxon>
        <taxon>Neopterygii</taxon>
        <taxon>Teleostei</taxon>
        <taxon>Osteoglossocephala</taxon>
        <taxon>Osteoglossomorpha</taxon>
        <taxon>Osteoglossiformes</taxon>
        <taxon>Mormyridae</taxon>
        <taxon>Paramormyrops</taxon>
    </lineage>
</organism>
<reference evidence="12" key="1">
    <citation type="submission" date="2025-08" db="UniProtKB">
        <authorList>
            <consortium name="Ensembl"/>
        </authorList>
    </citation>
    <scope>IDENTIFICATION</scope>
</reference>
<dbReference type="Ensembl" id="ENSPKIT00000030408.1">
    <property type="protein sequence ID" value="ENSPKIP00000006384.1"/>
    <property type="gene ID" value="ENSPKIG00000022687.1"/>
</dbReference>
<evidence type="ECO:0000256" key="1">
    <source>
        <dbReference type="ARBA" id="ARBA00004604"/>
    </source>
</evidence>
<reference evidence="12" key="2">
    <citation type="submission" date="2025-09" db="UniProtKB">
        <authorList>
            <consortium name="Ensembl"/>
        </authorList>
    </citation>
    <scope>IDENTIFICATION</scope>
</reference>
<keyword evidence="3" id="KW-0597">Phosphoprotein</keyword>
<dbReference type="Proteomes" id="UP000261540">
    <property type="component" value="Unplaced"/>
</dbReference>
<dbReference type="STRING" id="1676925.ENSPKIP00000006384"/>
<evidence type="ECO:0000313" key="13">
    <source>
        <dbReference type="Proteomes" id="UP000261540"/>
    </source>
</evidence>
<feature type="compositionally biased region" description="Basic residues" evidence="11">
    <location>
        <begin position="352"/>
        <end position="376"/>
    </location>
</feature>
<sequence>MAEEKVAVQLDRTQVKNAVQCLLAYLKTTSPNEATLLNEGQQISLLLTFWKIPKREQTIRIPLPHSIRTDWGEVCLFTRNEPNMTSDQNVRFYKTLLKEKGIRGISEVIPFKVLVTEYKSFESKRKLLRNFDLFLTDNRIRRKLPPIIGKHFFESKKVPLSVNLLSQQLSKTMEQLIQGSTFRVSKKGSCCMARVAHSLMTADEVVENIMAAVKIITSQLPQKGRDLKIIHLKSQTSAALPIYTSDLSHLSLLEEARQAVSNKKGAGKSKKMGKAVKRKDTAAVQQESSGEEEEMPQLVPIRSPNKKAKLEVSQETGPDKVTGKTREGSEAPPKGLKLKTPSKARAAPGTKKLVKSAKKCSKTPEKKLRRRVPQSC</sequence>
<evidence type="ECO:0000256" key="10">
    <source>
        <dbReference type="ARBA" id="ARBA00070787"/>
    </source>
</evidence>
<keyword evidence="4" id="KW-0832">Ubl conjugation</keyword>
<protein>
    <recommendedName>
        <fullName evidence="10">Ribosomal L1 domain-containing protein 1</fullName>
    </recommendedName>
</protein>
<evidence type="ECO:0000256" key="3">
    <source>
        <dbReference type="ARBA" id="ARBA00022553"/>
    </source>
</evidence>
<evidence type="ECO:0000256" key="6">
    <source>
        <dbReference type="ARBA" id="ARBA00023054"/>
    </source>
</evidence>
<evidence type="ECO:0000256" key="8">
    <source>
        <dbReference type="ARBA" id="ARBA00054167"/>
    </source>
</evidence>
<dbReference type="InterPro" id="IPR023674">
    <property type="entry name" value="Ribosomal_uL1-like"/>
</dbReference>
<proteinExistence type="inferred from homology"/>
<dbReference type="GeneTree" id="ENSGT00440000038603"/>
<evidence type="ECO:0000256" key="4">
    <source>
        <dbReference type="ARBA" id="ARBA00022843"/>
    </source>
</evidence>